<name>A0A0C3BEL6_PILCF</name>
<keyword evidence="2" id="KW-1185">Reference proteome</keyword>
<dbReference type="InParanoid" id="A0A0C3BEL6"/>
<dbReference type="AlphaFoldDB" id="A0A0C3BEL6"/>
<dbReference type="HOGENOM" id="CLU_2469901_0_0_1"/>
<dbReference type="EMBL" id="KN833042">
    <property type="protein sequence ID" value="KIM75762.1"/>
    <property type="molecule type" value="Genomic_DNA"/>
</dbReference>
<organism evidence="1 2">
    <name type="scientific">Piloderma croceum (strain F 1598)</name>
    <dbReference type="NCBI Taxonomy" id="765440"/>
    <lineage>
        <taxon>Eukaryota</taxon>
        <taxon>Fungi</taxon>
        <taxon>Dikarya</taxon>
        <taxon>Basidiomycota</taxon>
        <taxon>Agaricomycotina</taxon>
        <taxon>Agaricomycetes</taxon>
        <taxon>Agaricomycetidae</taxon>
        <taxon>Atheliales</taxon>
        <taxon>Atheliaceae</taxon>
        <taxon>Piloderma</taxon>
    </lineage>
</organism>
<sequence>MSNLTSQFYRLFLFCVCPSFEPHTRHASIKNIESGHWHLHVVTLRREAYTQSIRVGIIFYGRKVDKRMKSYVAPYLLGTKHQNVRTET</sequence>
<protein>
    <submittedName>
        <fullName evidence="1">Uncharacterized protein</fullName>
    </submittedName>
</protein>
<reference evidence="2" key="2">
    <citation type="submission" date="2015-01" db="EMBL/GenBank/DDBJ databases">
        <title>Evolutionary Origins and Diversification of the Mycorrhizal Mutualists.</title>
        <authorList>
            <consortium name="DOE Joint Genome Institute"/>
            <consortium name="Mycorrhizal Genomics Consortium"/>
            <person name="Kohler A."/>
            <person name="Kuo A."/>
            <person name="Nagy L.G."/>
            <person name="Floudas D."/>
            <person name="Copeland A."/>
            <person name="Barry K.W."/>
            <person name="Cichocki N."/>
            <person name="Veneault-Fourrey C."/>
            <person name="LaButti K."/>
            <person name="Lindquist E.A."/>
            <person name="Lipzen A."/>
            <person name="Lundell T."/>
            <person name="Morin E."/>
            <person name="Murat C."/>
            <person name="Riley R."/>
            <person name="Ohm R."/>
            <person name="Sun H."/>
            <person name="Tunlid A."/>
            <person name="Henrissat B."/>
            <person name="Grigoriev I.V."/>
            <person name="Hibbett D.S."/>
            <person name="Martin F."/>
        </authorList>
    </citation>
    <scope>NUCLEOTIDE SEQUENCE [LARGE SCALE GENOMIC DNA]</scope>
    <source>
        <strain evidence="2">F 1598</strain>
    </source>
</reference>
<dbReference type="Proteomes" id="UP000054166">
    <property type="component" value="Unassembled WGS sequence"/>
</dbReference>
<evidence type="ECO:0000313" key="2">
    <source>
        <dbReference type="Proteomes" id="UP000054166"/>
    </source>
</evidence>
<accession>A0A0C3BEL6</accession>
<proteinExistence type="predicted"/>
<gene>
    <name evidence="1" type="ORF">PILCRDRAFT_663774</name>
</gene>
<reference evidence="1 2" key="1">
    <citation type="submission" date="2014-04" db="EMBL/GenBank/DDBJ databases">
        <authorList>
            <consortium name="DOE Joint Genome Institute"/>
            <person name="Kuo A."/>
            <person name="Tarkka M."/>
            <person name="Buscot F."/>
            <person name="Kohler A."/>
            <person name="Nagy L.G."/>
            <person name="Floudas D."/>
            <person name="Copeland A."/>
            <person name="Barry K.W."/>
            <person name="Cichocki N."/>
            <person name="Veneault-Fourrey C."/>
            <person name="LaButti K."/>
            <person name="Lindquist E.A."/>
            <person name="Lipzen A."/>
            <person name="Lundell T."/>
            <person name="Morin E."/>
            <person name="Murat C."/>
            <person name="Sun H."/>
            <person name="Tunlid A."/>
            <person name="Henrissat B."/>
            <person name="Grigoriev I.V."/>
            <person name="Hibbett D.S."/>
            <person name="Martin F."/>
            <person name="Nordberg H.P."/>
            <person name="Cantor M.N."/>
            <person name="Hua S.X."/>
        </authorList>
    </citation>
    <scope>NUCLEOTIDE SEQUENCE [LARGE SCALE GENOMIC DNA]</scope>
    <source>
        <strain evidence="1 2">F 1598</strain>
    </source>
</reference>
<evidence type="ECO:0000313" key="1">
    <source>
        <dbReference type="EMBL" id="KIM75762.1"/>
    </source>
</evidence>